<evidence type="ECO:0000313" key="3">
    <source>
        <dbReference type="EMBL" id="CAB3362671.1"/>
    </source>
</evidence>
<gene>
    <name evidence="3" type="ORF">CLODIP_2_CD14335</name>
</gene>
<protein>
    <recommendedName>
        <fullName evidence="2">CCD97-like C-terminal domain-containing protein</fullName>
    </recommendedName>
</protein>
<dbReference type="InterPro" id="IPR040233">
    <property type="entry name" value="CCD97-like_C"/>
</dbReference>
<dbReference type="PANTHER" id="PTHR31840">
    <property type="entry name" value="COILED-COIL DOMAIN-CONTAINING PROTEIN 97"/>
    <property type="match status" value="1"/>
</dbReference>
<organism evidence="3 4">
    <name type="scientific">Cloeon dipterum</name>
    <dbReference type="NCBI Taxonomy" id="197152"/>
    <lineage>
        <taxon>Eukaryota</taxon>
        <taxon>Metazoa</taxon>
        <taxon>Ecdysozoa</taxon>
        <taxon>Arthropoda</taxon>
        <taxon>Hexapoda</taxon>
        <taxon>Insecta</taxon>
        <taxon>Pterygota</taxon>
        <taxon>Palaeoptera</taxon>
        <taxon>Ephemeroptera</taxon>
        <taxon>Pisciforma</taxon>
        <taxon>Baetidae</taxon>
        <taxon>Cloeon</taxon>
    </lineage>
</organism>
<accession>A0A8S1C3K3</accession>
<dbReference type="InterPro" id="IPR018613">
    <property type="entry name" value="Ccdc97-like"/>
</dbReference>
<dbReference type="PANTHER" id="PTHR31840:SF1">
    <property type="entry name" value="COILED-COIL DOMAIN-CONTAINING PROTEIN 97"/>
    <property type="match status" value="1"/>
</dbReference>
<evidence type="ECO:0000256" key="1">
    <source>
        <dbReference type="SAM" id="MobiDB-lite"/>
    </source>
</evidence>
<reference evidence="3 4" key="1">
    <citation type="submission" date="2020-04" db="EMBL/GenBank/DDBJ databases">
        <authorList>
            <person name="Alioto T."/>
            <person name="Alioto T."/>
            <person name="Gomez Garrido J."/>
        </authorList>
    </citation>
    <scope>NUCLEOTIDE SEQUENCE [LARGE SCALE GENOMIC DNA]</scope>
</reference>
<dbReference type="OrthoDB" id="333176at2759"/>
<dbReference type="AlphaFoldDB" id="A0A8S1C3K3"/>
<name>A0A8S1C3K3_9INSE</name>
<dbReference type="Proteomes" id="UP000494165">
    <property type="component" value="Unassembled WGS sequence"/>
</dbReference>
<feature type="region of interest" description="Disordered" evidence="1">
    <location>
        <begin position="171"/>
        <end position="208"/>
    </location>
</feature>
<keyword evidence="4" id="KW-1185">Reference proteome</keyword>
<evidence type="ECO:0000259" key="2">
    <source>
        <dbReference type="Pfam" id="PF09747"/>
    </source>
</evidence>
<evidence type="ECO:0000313" key="4">
    <source>
        <dbReference type="Proteomes" id="UP000494165"/>
    </source>
</evidence>
<sequence length="304" mass="35684">MCVDSGAASACLFSQIIQHVSISPAIVKSEQRDDPEMDFTERVRLVEEMLSKHPDRFLERFGAHLKDEHLTYFESWKCNYSVQFHLEQIKKRLADKKNLLVKNRRFAALKKLVKESTYFSDTEMKSRNPLLYDQLVGQNMTEEESLERDRANFQNMTLATFLMARFDKEEEAKLHQRQQENEDAVTEETEEDSEEEEENEDDQEEGIHVEDDEKALLRQEFVTFMYNSFLQGNDKDFDYSTVDSNAEYDDMCAKERDEEDNYFDSETPETVMKSVSELSIADSEEDELDAFMRTLPPTEKQVDI</sequence>
<dbReference type="EMBL" id="CADEPI010000009">
    <property type="protein sequence ID" value="CAB3362671.1"/>
    <property type="molecule type" value="Genomic_DNA"/>
</dbReference>
<feature type="compositionally biased region" description="Basic and acidic residues" evidence="1">
    <location>
        <begin position="171"/>
        <end position="180"/>
    </location>
</feature>
<feature type="compositionally biased region" description="Acidic residues" evidence="1">
    <location>
        <begin position="181"/>
        <end position="204"/>
    </location>
</feature>
<feature type="domain" description="CCD97-like C-terminal" evidence="2">
    <location>
        <begin position="103"/>
        <end position="266"/>
    </location>
</feature>
<proteinExistence type="predicted"/>
<dbReference type="Pfam" id="PF09747">
    <property type="entry name" value="CCD97-like_C"/>
    <property type="match status" value="1"/>
</dbReference>
<comment type="caution">
    <text evidence="3">The sequence shown here is derived from an EMBL/GenBank/DDBJ whole genome shotgun (WGS) entry which is preliminary data.</text>
</comment>